<comment type="caution">
    <text evidence="5">The sequence shown here is derived from an EMBL/GenBank/DDBJ whole genome shotgun (WGS) entry which is preliminary data.</text>
</comment>
<dbReference type="AlphaFoldDB" id="A0A948RRK6"/>
<keyword evidence="1 5" id="KW-0489">Methyltransferase</keyword>
<keyword evidence="3" id="KW-0949">S-adenosyl-L-methionine</keyword>
<dbReference type="CDD" id="cd02440">
    <property type="entry name" value="AdoMet_MTases"/>
    <property type="match status" value="1"/>
</dbReference>
<dbReference type="InterPro" id="IPR026170">
    <property type="entry name" value="FAM173A/B"/>
</dbReference>
<feature type="domain" description="DOT1" evidence="4">
    <location>
        <begin position="61"/>
        <end position="134"/>
    </location>
</feature>
<proteinExistence type="predicted"/>
<protein>
    <submittedName>
        <fullName evidence="5">Class I SAM-dependent methyltransferase</fullName>
    </submittedName>
</protein>
<evidence type="ECO:0000313" key="5">
    <source>
        <dbReference type="EMBL" id="MBU2689301.1"/>
    </source>
</evidence>
<dbReference type="InterPro" id="IPR029063">
    <property type="entry name" value="SAM-dependent_MTases_sf"/>
</dbReference>
<dbReference type="Proteomes" id="UP000777784">
    <property type="component" value="Unassembled WGS sequence"/>
</dbReference>
<dbReference type="Pfam" id="PF08123">
    <property type="entry name" value="DOT1"/>
    <property type="match status" value="1"/>
</dbReference>
<dbReference type="InterPro" id="IPR025789">
    <property type="entry name" value="DOT1_dom"/>
</dbReference>
<dbReference type="GO" id="GO:0031151">
    <property type="term" value="F:histone H3K79 methyltransferase activity"/>
    <property type="evidence" value="ECO:0007669"/>
    <property type="project" value="InterPro"/>
</dbReference>
<accession>A0A948RRK6</accession>
<evidence type="ECO:0000256" key="2">
    <source>
        <dbReference type="ARBA" id="ARBA00022679"/>
    </source>
</evidence>
<dbReference type="Gene3D" id="3.40.50.150">
    <property type="entry name" value="Vaccinia Virus protein VP39"/>
    <property type="match status" value="1"/>
</dbReference>
<organism evidence="5 6">
    <name type="scientific">Eiseniibacteriota bacterium</name>
    <dbReference type="NCBI Taxonomy" id="2212470"/>
    <lineage>
        <taxon>Bacteria</taxon>
        <taxon>Candidatus Eiseniibacteriota</taxon>
    </lineage>
</organism>
<name>A0A948RRK6_UNCEI</name>
<dbReference type="PANTHER" id="PTHR13610:SF11">
    <property type="entry name" value="METHYLTRANSFERASE DOMAIN-CONTAINING PROTEIN"/>
    <property type="match status" value="1"/>
</dbReference>
<sequence>MKRLNIKRFLRSVKRRGLLGTLVNSLSHCIDYFFDRKRGTETYSWLELDDLGIDDEKKKHAELYQPTHAAALRRLLRRMNIPAGKTLVDLGSGKGKVLLIASEFGFAEAKGVEISPVLCDIARRNCSIYKDRANVDTKFTIYESDAYDYKIEDDEDVLYMFNPFDAYVLRQVMRNLMASLERQGRKTWIIYRNAVHRDVIEEELDAVETTEYSFLGQDFVVYVAEPMPAVSRNSAATEGDEKVRNMS</sequence>
<dbReference type="GO" id="GO:0032259">
    <property type="term" value="P:methylation"/>
    <property type="evidence" value="ECO:0007669"/>
    <property type="project" value="UniProtKB-KW"/>
</dbReference>
<evidence type="ECO:0000256" key="1">
    <source>
        <dbReference type="ARBA" id="ARBA00022603"/>
    </source>
</evidence>
<dbReference type="EMBL" id="JAHJDP010000002">
    <property type="protein sequence ID" value="MBU2689301.1"/>
    <property type="molecule type" value="Genomic_DNA"/>
</dbReference>
<reference evidence="5" key="1">
    <citation type="submission" date="2021-05" db="EMBL/GenBank/DDBJ databases">
        <title>Energy efficiency and biological interactions define the core microbiome of deep oligotrophic groundwater.</title>
        <authorList>
            <person name="Mehrshad M."/>
            <person name="Lopez-Fernandez M."/>
            <person name="Bell E."/>
            <person name="Bernier-Latmani R."/>
            <person name="Bertilsson S."/>
            <person name="Dopson M."/>
        </authorList>
    </citation>
    <scope>NUCLEOTIDE SEQUENCE</scope>
    <source>
        <strain evidence="5">Modern_marine.mb.64</strain>
    </source>
</reference>
<gene>
    <name evidence="5" type="ORF">KJ970_00105</name>
</gene>
<evidence type="ECO:0000256" key="3">
    <source>
        <dbReference type="ARBA" id="ARBA00022691"/>
    </source>
</evidence>
<keyword evidence="2" id="KW-0808">Transferase</keyword>
<evidence type="ECO:0000259" key="4">
    <source>
        <dbReference type="Pfam" id="PF08123"/>
    </source>
</evidence>
<evidence type="ECO:0000313" key="6">
    <source>
        <dbReference type="Proteomes" id="UP000777784"/>
    </source>
</evidence>
<dbReference type="SUPFAM" id="SSF53335">
    <property type="entry name" value="S-adenosyl-L-methionine-dependent methyltransferases"/>
    <property type="match status" value="1"/>
</dbReference>
<dbReference type="PANTHER" id="PTHR13610">
    <property type="entry name" value="METHYLTRANSFERASE DOMAIN-CONTAINING PROTEIN"/>
    <property type="match status" value="1"/>
</dbReference>